<reference evidence="2 3" key="1">
    <citation type="submission" date="2016-06" db="EMBL/GenBank/DDBJ databases">
        <authorList>
            <person name="Kjaerup R.B."/>
            <person name="Dalgaard T.S."/>
            <person name="Juul-Madsen H.R."/>
        </authorList>
    </citation>
    <scope>NUCLEOTIDE SEQUENCE [LARGE SCALE GENOMIC DNA]</scope>
    <source>
        <strain evidence="2 3">Pb300</strain>
    </source>
</reference>
<dbReference type="EMBL" id="LZYO01000177">
    <property type="protein sequence ID" value="ODH26723.1"/>
    <property type="molecule type" value="Genomic_DNA"/>
</dbReference>
<evidence type="ECO:0000313" key="3">
    <source>
        <dbReference type="Proteomes" id="UP000242814"/>
    </source>
</evidence>
<comment type="caution">
    <text evidence="2">The sequence shown here is derived from an EMBL/GenBank/DDBJ whole genome shotgun (WGS) entry which is preliminary data.</text>
</comment>
<accession>A0A1D2JD25</accession>
<dbReference type="Proteomes" id="UP000242814">
    <property type="component" value="Unassembled WGS sequence"/>
</dbReference>
<dbReference type="VEuPathDB" id="FungiDB:PADG_12398"/>
<proteinExistence type="predicted"/>
<name>A0A1D2JD25_PARBR</name>
<gene>
    <name evidence="2" type="ORF">ACO22_04465</name>
</gene>
<evidence type="ECO:0000256" key="1">
    <source>
        <dbReference type="SAM" id="MobiDB-lite"/>
    </source>
</evidence>
<dbReference type="AlphaFoldDB" id="A0A1D2JD25"/>
<protein>
    <submittedName>
        <fullName evidence="2">Uncharacterized protein</fullName>
    </submittedName>
</protein>
<feature type="compositionally biased region" description="Basic and acidic residues" evidence="1">
    <location>
        <begin position="1"/>
        <end position="11"/>
    </location>
</feature>
<feature type="region of interest" description="Disordered" evidence="1">
    <location>
        <begin position="1"/>
        <end position="29"/>
    </location>
</feature>
<organism evidence="2 3">
    <name type="scientific">Paracoccidioides brasiliensis</name>
    <dbReference type="NCBI Taxonomy" id="121759"/>
    <lineage>
        <taxon>Eukaryota</taxon>
        <taxon>Fungi</taxon>
        <taxon>Dikarya</taxon>
        <taxon>Ascomycota</taxon>
        <taxon>Pezizomycotina</taxon>
        <taxon>Eurotiomycetes</taxon>
        <taxon>Eurotiomycetidae</taxon>
        <taxon>Onygenales</taxon>
        <taxon>Ajellomycetaceae</taxon>
        <taxon>Paracoccidioides</taxon>
    </lineage>
</organism>
<evidence type="ECO:0000313" key="2">
    <source>
        <dbReference type="EMBL" id="ODH26723.1"/>
    </source>
</evidence>
<sequence>MRDTDAIHDESYQEEQCEGQRQKKKVNHQRTKGTAIETVLWNLERVDLMEIVEAELDTNQVGDFVRDISLNAHRTKTPLGKMKRSDHELVVSRPRGRHYSALLYRQMVPAFGLIISLE</sequence>